<protein>
    <submittedName>
        <fullName evidence="7">ATP11-domain-containing protein</fullName>
    </submittedName>
</protein>
<keyword evidence="8" id="KW-1185">Reference proteome</keyword>
<evidence type="ECO:0000256" key="6">
    <source>
        <dbReference type="SAM" id="MobiDB-lite"/>
    </source>
</evidence>
<evidence type="ECO:0000256" key="2">
    <source>
        <dbReference type="ARBA" id="ARBA00009116"/>
    </source>
</evidence>
<evidence type="ECO:0000256" key="5">
    <source>
        <dbReference type="SAM" id="Coils"/>
    </source>
</evidence>
<keyword evidence="5" id="KW-0175">Coiled coil</keyword>
<dbReference type="STRING" id="5353.A0A1Q3EMD6"/>
<dbReference type="PANTHER" id="PTHR13126">
    <property type="entry name" value="CHAPERONE ATP11"/>
    <property type="match status" value="1"/>
</dbReference>
<dbReference type="EMBL" id="BDGU01000627">
    <property type="protein sequence ID" value="GAW08352.1"/>
    <property type="molecule type" value="Genomic_DNA"/>
</dbReference>
<gene>
    <name evidence="7" type="ORF">LENED_010408</name>
</gene>
<comment type="similarity">
    <text evidence="2">Belongs to the ATP11 family.</text>
</comment>
<dbReference type="PANTHER" id="PTHR13126:SF0">
    <property type="entry name" value="ATP SYNTHASE MITOCHONDRIAL F1 COMPLEX ASSEMBLY FACTOR 1"/>
    <property type="match status" value="1"/>
</dbReference>
<dbReference type="GO" id="GO:0033615">
    <property type="term" value="P:mitochondrial proton-transporting ATP synthase complex assembly"/>
    <property type="evidence" value="ECO:0007669"/>
    <property type="project" value="TreeGrafter"/>
</dbReference>
<comment type="caution">
    <text evidence="7">The sequence shown here is derived from an EMBL/GenBank/DDBJ whole genome shotgun (WGS) entry which is preliminary data.</text>
</comment>
<reference evidence="7 8" key="1">
    <citation type="submission" date="2016-08" db="EMBL/GenBank/DDBJ databases">
        <authorList>
            <consortium name="Lentinula edodes genome sequencing consortium"/>
            <person name="Sakamoto Y."/>
            <person name="Nakade K."/>
            <person name="Sato S."/>
            <person name="Yoshida Y."/>
            <person name="Miyazaki K."/>
            <person name="Natsume S."/>
            <person name="Konno N."/>
        </authorList>
    </citation>
    <scope>NUCLEOTIDE SEQUENCE [LARGE SCALE GENOMIC DNA]</scope>
    <source>
        <strain evidence="7 8">NBRC 111202</strain>
    </source>
</reference>
<proteinExistence type="inferred from homology"/>
<dbReference type="Proteomes" id="UP000188533">
    <property type="component" value="Unassembled WGS sequence"/>
</dbReference>
<evidence type="ECO:0000313" key="7">
    <source>
        <dbReference type="EMBL" id="GAW08352.1"/>
    </source>
</evidence>
<feature type="region of interest" description="Disordered" evidence="6">
    <location>
        <begin position="83"/>
        <end position="106"/>
    </location>
</feature>
<comment type="subcellular location">
    <subcellularLocation>
        <location evidence="1">Mitochondrion</location>
    </subcellularLocation>
</comment>
<evidence type="ECO:0000256" key="1">
    <source>
        <dbReference type="ARBA" id="ARBA00004173"/>
    </source>
</evidence>
<evidence type="ECO:0000256" key="4">
    <source>
        <dbReference type="ARBA" id="ARBA00023128"/>
    </source>
</evidence>
<dbReference type="InterPro" id="IPR010591">
    <property type="entry name" value="ATP11"/>
</dbReference>
<dbReference type="AlphaFoldDB" id="A0A1Q3EMD6"/>
<organism evidence="7 8">
    <name type="scientific">Lentinula edodes</name>
    <name type="common">Shiitake mushroom</name>
    <name type="synonym">Lentinus edodes</name>
    <dbReference type="NCBI Taxonomy" id="5353"/>
    <lineage>
        <taxon>Eukaryota</taxon>
        <taxon>Fungi</taxon>
        <taxon>Dikarya</taxon>
        <taxon>Basidiomycota</taxon>
        <taxon>Agaricomycotina</taxon>
        <taxon>Agaricomycetes</taxon>
        <taxon>Agaricomycetidae</taxon>
        <taxon>Agaricales</taxon>
        <taxon>Marasmiineae</taxon>
        <taxon>Omphalotaceae</taxon>
        <taxon>Lentinula</taxon>
    </lineage>
</organism>
<sequence length="346" mass="38893">MHRCVLQNLTRRSISPRVTTTRRALHLNNQDIQSKYADKLRLRAEEQGVSISKLKENAKKLQEEEKRRFREANEEVIRARKTVAVEPSSASRPEVAATPRKDSSPVKPLGSILNLSRILSVNASQVSALWTAYHASRSEGTGRGYLCASIPLEAYERMAAVATRYPTFVLPVPRPDPEAIQGNTNTTETPYEFQFMQWAFHESPPIPSAAEPDPFVPSTNTYQAADGSSNPPTSSILFTPLQEFKMRNSFATPYLVLTHYTDLARTHGIVLLRGEITPGSGNDGRYLLSQEDAQILSMGVQKFYLWSDNKGIEQKDGSTGESILRTFHEKPSEFDWQEMLKYSTQL</sequence>
<evidence type="ECO:0000313" key="8">
    <source>
        <dbReference type="Proteomes" id="UP000188533"/>
    </source>
</evidence>
<evidence type="ECO:0000256" key="3">
    <source>
        <dbReference type="ARBA" id="ARBA00022946"/>
    </source>
</evidence>
<dbReference type="GO" id="GO:0005739">
    <property type="term" value="C:mitochondrion"/>
    <property type="evidence" value="ECO:0007669"/>
    <property type="project" value="UniProtKB-SubCell"/>
</dbReference>
<reference evidence="7 8" key="2">
    <citation type="submission" date="2017-02" db="EMBL/GenBank/DDBJ databases">
        <title>A genome survey and senescence transcriptome analysis in Lentinula edodes.</title>
        <authorList>
            <person name="Sakamoto Y."/>
            <person name="Nakade K."/>
            <person name="Sato S."/>
            <person name="Yoshida Y."/>
            <person name="Miyazaki K."/>
            <person name="Natsume S."/>
            <person name="Konno N."/>
        </authorList>
    </citation>
    <scope>NUCLEOTIDE SEQUENCE [LARGE SCALE GENOMIC DNA]</scope>
    <source>
        <strain evidence="7 8">NBRC 111202</strain>
    </source>
</reference>
<keyword evidence="3" id="KW-0809">Transit peptide</keyword>
<keyword evidence="4" id="KW-0496">Mitochondrion</keyword>
<feature type="coiled-coil region" evidence="5">
    <location>
        <begin position="44"/>
        <end position="82"/>
    </location>
</feature>
<name>A0A1Q3EMD6_LENED</name>
<dbReference type="Pfam" id="PF06644">
    <property type="entry name" value="ATP11"/>
    <property type="match status" value="1"/>
</dbReference>
<accession>A0A1Q3EMD6</accession>